<protein>
    <submittedName>
        <fullName evidence="1">Uncharacterized protein</fullName>
    </submittedName>
</protein>
<dbReference type="GeneID" id="90542400"/>
<reference evidence="1" key="1">
    <citation type="journal article" date="2024" name="BMC Genomics">
        <title>Functional annotation of a divergent genome using sequence and structure-based similarity.</title>
        <authorList>
            <person name="Svedberg D."/>
            <person name="Winiger R.R."/>
            <person name="Berg A."/>
            <person name="Sharma H."/>
            <person name="Tellgren-Roth C."/>
            <person name="Debrunner-Vossbrinck B.A."/>
            <person name="Vossbrinck C.R."/>
            <person name="Barandun J."/>
        </authorList>
    </citation>
    <scope>NUCLEOTIDE SEQUENCE</scope>
    <source>
        <strain evidence="1">Illinois isolate</strain>
    </source>
</reference>
<dbReference type="EMBL" id="CP142734">
    <property type="protein sequence ID" value="WUR04567.1"/>
    <property type="molecule type" value="Genomic_DNA"/>
</dbReference>
<accession>A0AAX4JF04</accession>
<name>A0AAX4JF04_9MICR</name>
<evidence type="ECO:0000313" key="2">
    <source>
        <dbReference type="Proteomes" id="UP001334084"/>
    </source>
</evidence>
<evidence type="ECO:0000313" key="1">
    <source>
        <dbReference type="EMBL" id="WUR04567.1"/>
    </source>
</evidence>
<dbReference type="RefSeq" id="XP_065330712.1">
    <property type="nucleotide sequence ID" value="XM_065474640.1"/>
</dbReference>
<dbReference type="AlphaFoldDB" id="A0AAX4JF04"/>
<keyword evidence="2" id="KW-1185">Reference proteome</keyword>
<dbReference type="KEGG" id="vnx:VNE69_09121"/>
<sequence length="43" mass="5206">MKESLRRLRMMRRTRNQYRIEVRTDVLSRTACIDAVLELQSLP</sequence>
<gene>
    <name evidence="1" type="ORF">VNE69_09121</name>
</gene>
<proteinExistence type="predicted"/>
<dbReference type="Proteomes" id="UP001334084">
    <property type="component" value="Chromosome 9"/>
</dbReference>
<organism evidence="1 2">
    <name type="scientific">Vairimorpha necatrix</name>
    <dbReference type="NCBI Taxonomy" id="6039"/>
    <lineage>
        <taxon>Eukaryota</taxon>
        <taxon>Fungi</taxon>
        <taxon>Fungi incertae sedis</taxon>
        <taxon>Microsporidia</taxon>
        <taxon>Nosematidae</taxon>
        <taxon>Vairimorpha</taxon>
    </lineage>
</organism>